<reference evidence="2 3" key="1">
    <citation type="submission" date="2019-06" db="EMBL/GenBank/DDBJ databases">
        <title>A chromosomal-level reference genome of Carpinus fangiana (Coryloideae, Betulaceae).</title>
        <authorList>
            <person name="Yang X."/>
            <person name="Wang Z."/>
            <person name="Zhang L."/>
            <person name="Hao G."/>
            <person name="Liu J."/>
            <person name="Yang Y."/>
        </authorList>
    </citation>
    <scope>NUCLEOTIDE SEQUENCE [LARGE SCALE GENOMIC DNA]</scope>
    <source>
        <strain evidence="2">Cfa_2016G</strain>
        <tissue evidence="2">Leaf</tissue>
    </source>
</reference>
<feature type="compositionally biased region" description="Basic and acidic residues" evidence="1">
    <location>
        <begin position="93"/>
        <end position="107"/>
    </location>
</feature>
<organism evidence="2 3">
    <name type="scientific">Carpinus fangiana</name>
    <dbReference type="NCBI Taxonomy" id="176857"/>
    <lineage>
        <taxon>Eukaryota</taxon>
        <taxon>Viridiplantae</taxon>
        <taxon>Streptophyta</taxon>
        <taxon>Embryophyta</taxon>
        <taxon>Tracheophyta</taxon>
        <taxon>Spermatophyta</taxon>
        <taxon>Magnoliopsida</taxon>
        <taxon>eudicotyledons</taxon>
        <taxon>Gunneridae</taxon>
        <taxon>Pentapetalae</taxon>
        <taxon>rosids</taxon>
        <taxon>fabids</taxon>
        <taxon>Fagales</taxon>
        <taxon>Betulaceae</taxon>
        <taxon>Carpinus</taxon>
    </lineage>
</organism>
<evidence type="ECO:0000256" key="1">
    <source>
        <dbReference type="SAM" id="MobiDB-lite"/>
    </source>
</evidence>
<dbReference type="EMBL" id="CM017321">
    <property type="protein sequence ID" value="KAE7997251.1"/>
    <property type="molecule type" value="Genomic_DNA"/>
</dbReference>
<feature type="region of interest" description="Disordered" evidence="1">
    <location>
        <begin position="83"/>
        <end position="122"/>
    </location>
</feature>
<accession>A0A5N6QFK9</accession>
<sequence>MVGAGTVVVSGGTGWWLASVLGGGGGDLVPWVAFDQPVFGWWALSVRSAGGVRRENIQQRKDEKGKVRLPLTEVRKGLRSSSIRWRGFGGDDLYPHFSDHRREREEGESLDEEDQTEKKGEK</sequence>
<proteinExistence type="predicted"/>
<dbReference type="AlphaFoldDB" id="A0A5N6QFK9"/>
<dbReference type="Proteomes" id="UP000327013">
    <property type="component" value="Chromosome 1"/>
</dbReference>
<evidence type="ECO:0000313" key="3">
    <source>
        <dbReference type="Proteomes" id="UP000327013"/>
    </source>
</evidence>
<evidence type="ECO:0000313" key="2">
    <source>
        <dbReference type="EMBL" id="KAE7997251.1"/>
    </source>
</evidence>
<gene>
    <name evidence="2" type="ORF">FH972_001899</name>
</gene>
<protein>
    <submittedName>
        <fullName evidence="2">Uncharacterized protein</fullName>
    </submittedName>
</protein>
<name>A0A5N6QFK9_9ROSI</name>
<keyword evidence="3" id="KW-1185">Reference proteome</keyword>